<evidence type="ECO:0000256" key="1">
    <source>
        <dbReference type="ARBA" id="ARBA00022741"/>
    </source>
</evidence>
<feature type="compositionally biased region" description="Polar residues" evidence="3">
    <location>
        <begin position="553"/>
        <end position="565"/>
    </location>
</feature>
<feature type="region of interest" description="Disordered" evidence="3">
    <location>
        <begin position="1477"/>
        <end position="1496"/>
    </location>
</feature>
<feature type="compositionally biased region" description="Basic and acidic residues" evidence="3">
    <location>
        <begin position="614"/>
        <end position="627"/>
    </location>
</feature>
<dbReference type="GO" id="GO:0050321">
    <property type="term" value="F:tau-protein kinase activity"/>
    <property type="evidence" value="ECO:0007669"/>
    <property type="project" value="TreeGrafter"/>
</dbReference>
<feature type="region of interest" description="Disordered" evidence="3">
    <location>
        <begin position="1280"/>
        <end position="1299"/>
    </location>
</feature>
<feature type="domain" description="Protein kinase" evidence="5">
    <location>
        <begin position="52"/>
        <end position="319"/>
    </location>
</feature>
<dbReference type="Pfam" id="PF00069">
    <property type="entry name" value="Pkinase"/>
    <property type="match status" value="1"/>
</dbReference>
<feature type="region of interest" description="Disordered" evidence="3">
    <location>
        <begin position="811"/>
        <end position="835"/>
    </location>
</feature>
<feature type="compositionally biased region" description="Polar residues" evidence="3">
    <location>
        <begin position="1146"/>
        <end position="1167"/>
    </location>
</feature>
<feature type="compositionally biased region" description="Polar residues" evidence="3">
    <location>
        <begin position="497"/>
        <end position="513"/>
    </location>
</feature>
<proteinExistence type="predicted"/>
<feature type="compositionally biased region" description="Low complexity" evidence="3">
    <location>
        <begin position="708"/>
        <end position="724"/>
    </location>
</feature>
<feature type="chain" id="PRO_5021367472" evidence="4">
    <location>
        <begin position="20"/>
        <end position="1795"/>
    </location>
</feature>
<feature type="region of interest" description="Disordered" evidence="3">
    <location>
        <begin position="1036"/>
        <end position="1055"/>
    </location>
</feature>
<dbReference type="OrthoDB" id="193931at2759"/>
<dbReference type="FunFam" id="1.10.510.10:FF:000571">
    <property type="entry name" value="Maternal embryonic leucine zipper kinase"/>
    <property type="match status" value="1"/>
</dbReference>
<dbReference type="GO" id="GO:0035556">
    <property type="term" value="P:intracellular signal transduction"/>
    <property type="evidence" value="ECO:0007669"/>
    <property type="project" value="TreeGrafter"/>
</dbReference>
<feature type="compositionally biased region" description="Low complexity" evidence="3">
    <location>
        <begin position="752"/>
        <end position="765"/>
    </location>
</feature>
<comment type="caution">
    <text evidence="6">The sequence shown here is derived from an EMBL/GenBank/DDBJ whole genome shotgun (WGS) entry which is preliminary data.</text>
</comment>
<dbReference type="GO" id="GO:0005524">
    <property type="term" value="F:ATP binding"/>
    <property type="evidence" value="ECO:0007669"/>
    <property type="project" value="UniProtKB-KW"/>
</dbReference>
<dbReference type="PANTHER" id="PTHR24346">
    <property type="entry name" value="MAP/MICROTUBULE AFFINITY-REGULATING KINASE"/>
    <property type="match status" value="1"/>
</dbReference>
<protein>
    <submittedName>
        <fullName evidence="6">NUAK family SNF1-like kinase 1</fullName>
    </submittedName>
</protein>
<feature type="compositionally biased region" description="Polar residues" evidence="3">
    <location>
        <begin position="1647"/>
        <end position="1659"/>
    </location>
</feature>
<evidence type="ECO:0000256" key="2">
    <source>
        <dbReference type="ARBA" id="ARBA00022840"/>
    </source>
</evidence>
<feature type="region of interest" description="Disordered" evidence="3">
    <location>
        <begin position="25"/>
        <end position="45"/>
    </location>
</feature>
<dbReference type="Gene3D" id="1.10.510.10">
    <property type="entry name" value="Transferase(Phosphotransferase) domain 1"/>
    <property type="match status" value="1"/>
</dbReference>
<keyword evidence="6" id="KW-0808">Transferase</keyword>
<feature type="compositionally biased region" description="Basic and acidic residues" evidence="3">
    <location>
        <begin position="1078"/>
        <end position="1088"/>
    </location>
</feature>
<feature type="compositionally biased region" description="Basic and acidic residues" evidence="3">
    <location>
        <begin position="640"/>
        <end position="665"/>
    </location>
</feature>
<dbReference type="PROSITE" id="PS50011">
    <property type="entry name" value="PROTEIN_KINASE_DOM"/>
    <property type="match status" value="1"/>
</dbReference>
<feature type="region of interest" description="Disordered" evidence="3">
    <location>
        <begin position="1647"/>
        <end position="1671"/>
    </location>
</feature>
<accession>A0A4Y2AWJ8</accession>
<dbReference type="EMBL" id="BGPR01000035">
    <property type="protein sequence ID" value="GBL83907.1"/>
    <property type="molecule type" value="Genomic_DNA"/>
</dbReference>
<feature type="compositionally biased region" description="Polar residues" evidence="3">
    <location>
        <begin position="1425"/>
        <end position="1434"/>
    </location>
</feature>
<feature type="compositionally biased region" description="Basic and acidic residues" evidence="3">
    <location>
        <begin position="811"/>
        <end position="825"/>
    </location>
</feature>
<feature type="compositionally biased region" description="Basic and acidic residues" evidence="3">
    <location>
        <begin position="1290"/>
        <end position="1299"/>
    </location>
</feature>
<evidence type="ECO:0000313" key="6">
    <source>
        <dbReference type="EMBL" id="GBL83907.1"/>
    </source>
</evidence>
<dbReference type="GO" id="GO:0000226">
    <property type="term" value="P:microtubule cytoskeleton organization"/>
    <property type="evidence" value="ECO:0007669"/>
    <property type="project" value="TreeGrafter"/>
</dbReference>
<dbReference type="PANTHER" id="PTHR24346:SF93">
    <property type="entry name" value="NUAK FAMILY SNF1-LIKE KINASE 1"/>
    <property type="match status" value="1"/>
</dbReference>
<feature type="region of interest" description="Disordered" evidence="3">
    <location>
        <begin position="450"/>
        <end position="665"/>
    </location>
</feature>
<evidence type="ECO:0000313" key="7">
    <source>
        <dbReference type="Proteomes" id="UP000499080"/>
    </source>
</evidence>
<keyword evidence="7" id="KW-1185">Reference proteome</keyword>
<keyword evidence="1" id="KW-0547">Nucleotide-binding</keyword>
<keyword evidence="2" id="KW-0067">ATP-binding</keyword>
<evidence type="ECO:0000259" key="5">
    <source>
        <dbReference type="PROSITE" id="PS50011"/>
    </source>
</evidence>
<feature type="compositionally biased region" description="Low complexity" evidence="3">
    <location>
        <begin position="1237"/>
        <end position="1249"/>
    </location>
</feature>
<keyword evidence="4" id="KW-0732">Signal</keyword>
<dbReference type="InterPro" id="IPR000719">
    <property type="entry name" value="Prot_kinase_dom"/>
</dbReference>
<dbReference type="GO" id="GO:0005737">
    <property type="term" value="C:cytoplasm"/>
    <property type="evidence" value="ECO:0007669"/>
    <property type="project" value="TreeGrafter"/>
</dbReference>
<feature type="compositionally biased region" description="Polar residues" evidence="3">
    <location>
        <begin position="1067"/>
        <end position="1077"/>
    </location>
</feature>
<feature type="compositionally biased region" description="Basic and acidic residues" evidence="3">
    <location>
        <begin position="972"/>
        <end position="994"/>
    </location>
</feature>
<evidence type="ECO:0000256" key="4">
    <source>
        <dbReference type="SAM" id="SignalP"/>
    </source>
</evidence>
<feature type="compositionally biased region" description="Polar residues" evidence="3">
    <location>
        <begin position="1553"/>
        <end position="1582"/>
    </location>
</feature>
<feature type="region of interest" description="Disordered" evidence="3">
    <location>
        <begin position="1365"/>
        <end position="1450"/>
    </location>
</feature>
<feature type="compositionally biased region" description="Basic and acidic residues" evidence="3">
    <location>
        <begin position="467"/>
        <end position="496"/>
    </location>
</feature>
<feature type="region of interest" description="Disordered" evidence="3">
    <location>
        <begin position="752"/>
        <end position="771"/>
    </location>
</feature>
<organism evidence="6 7">
    <name type="scientific">Araneus ventricosus</name>
    <name type="common">Orbweaver spider</name>
    <name type="synonym">Epeira ventricosa</name>
    <dbReference type="NCBI Taxonomy" id="182803"/>
    <lineage>
        <taxon>Eukaryota</taxon>
        <taxon>Metazoa</taxon>
        <taxon>Ecdysozoa</taxon>
        <taxon>Arthropoda</taxon>
        <taxon>Chelicerata</taxon>
        <taxon>Arachnida</taxon>
        <taxon>Araneae</taxon>
        <taxon>Araneomorphae</taxon>
        <taxon>Entelegynae</taxon>
        <taxon>Araneoidea</taxon>
        <taxon>Araneidae</taxon>
        <taxon>Araneus</taxon>
    </lineage>
</organism>
<feature type="compositionally biased region" description="Polar residues" evidence="3">
    <location>
        <begin position="1036"/>
        <end position="1047"/>
    </location>
</feature>
<feature type="region of interest" description="Disordered" evidence="3">
    <location>
        <begin position="1228"/>
        <end position="1256"/>
    </location>
</feature>
<keyword evidence="6" id="KW-0418">Kinase</keyword>
<dbReference type="InterPro" id="IPR008271">
    <property type="entry name" value="Ser/Thr_kinase_AS"/>
</dbReference>
<name>A0A4Y2AWJ8_ARAVE</name>
<feature type="compositionally biased region" description="Polar residues" evidence="3">
    <location>
        <begin position="25"/>
        <end position="40"/>
    </location>
</feature>
<feature type="region of interest" description="Disordered" evidence="3">
    <location>
        <begin position="972"/>
        <end position="1002"/>
    </location>
</feature>
<dbReference type="Proteomes" id="UP000499080">
    <property type="component" value="Unassembled WGS sequence"/>
</dbReference>
<feature type="region of interest" description="Disordered" evidence="3">
    <location>
        <begin position="1718"/>
        <end position="1742"/>
    </location>
</feature>
<feature type="region of interest" description="Disordered" evidence="3">
    <location>
        <begin position="701"/>
        <end position="734"/>
    </location>
</feature>
<feature type="compositionally biased region" description="Low complexity" evidence="3">
    <location>
        <begin position="1718"/>
        <end position="1727"/>
    </location>
</feature>
<dbReference type="InterPro" id="IPR011009">
    <property type="entry name" value="Kinase-like_dom_sf"/>
</dbReference>
<feature type="compositionally biased region" description="Polar residues" evidence="3">
    <location>
        <begin position="1729"/>
        <end position="1742"/>
    </location>
</feature>
<gene>
    <name evidence="6" type="primary">NUAK1</name>
    <name evidence="6" type="ORF">AVEN_100808_1</name>
</gene>
<feature type="compositionally biased region" description="Basic and acidic residues" evidence="3">
    <location>
        <begin position="566"/>
        <end position="582"/>
    </location>
</feature>
<feature type="region of interest" description="Disordered" evidence="3">
    <location>
        <begin position="1067"/>
        <end position="1088"/>
    </location>
</feature>
<dbReference type="SUPFAM" id="SSF56112">
    <property type="entry name" value="Protein kinase-like (PK-like)"/>
    <property type="match status" value="1"/>
</dbReference>
<reference evidence="6 7" key="1">
    <citation type="journal article" date="2019" name="Sci. Rep.">
        <title>Orb-weaving spider Araneus ventricosus genome elucidates the spidroin gene catalogue.</title>
        <authorList>
            <person name="Kono N."/>
            <person name="Nakamura H."/>
            <person name="Ohtoshi R."/>
            <person name="Moran D.A.P."/>
            <person name="Shinohara A."/>
            <person name="Yoshida Y."/>
            <person name="Fujiwara M."/>
            <person name="Mori M."/>
            <person name="Tomita M."/>
            <person name="Arakawa K."/>
        </authorList>
    </citation>
    <scope>NUCLEOTIDE SEQUENCE [LARGE SCALE GENOMIC DNA]</scope>
</reference>
<evidence type="ECO:0000256" key="3">
    <source>
        <dbReference type="SAM" id="MobiDB-lite"/>
    </source>
</evidence>
<dbReference type="PROSITE" id="PS00108">
    <property type="entry name" value="PROTEIN_KINASE_ST"/>
    <property type="match status" value="1"/>
</dbReference>
<feature type="region of interest" description="Disordered" evidence="3">
    <location>
        <begin position="1104"/>
        <end position="1167"/>
    </location>
</feature>
<sequence>MSTFVAVLLTSIEITSTAGCVSSESVLPASSNQGTPQKSSDTIRKSPRKPVDVLILVLGVGEPNLLTTVFQLSCGIRFVLPIAKVAIKTIKKSKIENEEDLIRIRREIQIMSSVQHPHITHIYEVFENKEKIVLVMQFAAGGELFNYLFEKKVLSDNEARRIFRQIASSVYYCHKNKICHRDLKLENVLLDEKGNAKITDFGLSNVFDEKNLLNTYCGSPLYASPEIVTGVPYYGPEVDCWSMGVVLYTLVYGAMPFDGSNFKKLVTQISEADYYEPKNKSGASDLIRKLLTVNPSKRATIVDICVDYWVNIGYEHSLLQVAEDMANLTPVRLDLLLALAPESTAPQEEAEDQPMEDATLTNKILDKDIPDEEEEEEEVEDYNADTAASSFAFMKGSRASQLSISSPNLQEAVDEYEDDSESEFLPADIAALQAEYGFSIEDSLPHVASLAKMNKKSRSSSSANKMVKKDDTAENINEKSKQEEKILNTDRAKTDTGKNNLPKSGDSEAQNLKATEIKKAAQSSPNVAALEANDEKQGPNAESQKGLVRKDSLSTSKSVESTFITQRKESLTCPDEKVESKKFVRPPGKIIIPKTFESPQTTPSPKAAAPKKLVKSESKSEPEDNQQKEATVTPAPAETSQEKQKEGAAKPPAEDVNKNVIETEPKIENKSIEITEEKKNIAKGILKKGIAKAKLVERRMSKQNSLDSEVSSSCSTPVSTGGTPEPMPSFYKAPKPYTKEEETNVMSKAEIKLSSTQSSNSTLKSEAVGGSKAPLWDAGRLEDRQLQDRNCNWSTISSTIDSEMSNWREQMEESLRRLSPDDERSSIQSYSSKVDDDKPLVPIARSYKKFTFTKDGACITETKKIYTTPGADGSWTKVEKKTKITTRPGNAEEFEKFRDLHLRTDSSSVARSDSQSSSGSNEVYDDIFDSWTGDTMMCNMRKMNNVFQKFSRDPFMRRERRRNPFRFFRRTESERNDRDKRKYELRSGRSSERESENEEDYDVRYDDNNAVVYGSQGLWQFLRSANRGFPNRVTIQQHEPASYGRSMSQDRSESKCDPYWKRCGSRASSGYHTGTRSQSRDRTESPREKMLRFVFDSPRESFARESGVLGASPTKHEKWPVKRNLSRHNPRRDSGVGSDGYESEYSIRQSPSDEMSRTGRVSSMSSICSDKQGVIRNFMRSWSKSLMSPPISPTSVGSAQEQLENLPEARKHRVEQWLDMNAGDVAFGMDHPKLSSRKSSASHGSSSPSYATMRPREYLQYNRSSSDKLADCADFFPSFDDNPRRRSHSLNKDSSHGEMGKVRFRSMAYSPVSEESFKDTHSAYHSDGSHSGSSVHRINFTISDGRMSSSHGAPQTTTRYIRQFSSSKDGSISVESSSPTGVRVEQISGRSPTQPVVQMRVSISRGNRENPVISSPPHASKGLWEQQQDSSGNLRQDIKVDRSPSPVPGIRQFSTEVQHCIGGNVETPPQMSVQCEVTNPDKQAPHGPQTGKSSPYKIQLPAESSIWGMACPPPCMDTNSELTNINKHDNSESHVERYSLVYNDLNHRPKNLPSFQSEYGTGHASNHSQSQPMSPNGANTPDSLEDLSVDPIHVPESSVKMKNGEPYEPSSDSVNGLRVDVKPLGVLWGGCNSKTEVKQIENKTYVSYKQTQHSRPSSVHSDESGGGDKQRKCLEKTSAEIGSIWNQKNSCHTFDLLKNLLSDDGLDSFSSSKCVLSSSHSNSNRNNYPDLTTNNENTYGQNPVLNDKRIAVIDNIELEYGDKFHKMPSLMDDLQSPKEVLRQAMKICESFNKCN</sequence>
<feature type="region of interest" description="Disordered" evidence="3">
    <location>
        <begin position="1549"/>
        <end position="1616"/>
    </location>
</feature>
<feature type="compositionally biased region" description="Polar residues" evidence="3">
    <location>
        <begin position="1365"/>
        <end position="1380"/>
    </location>
</feature>
<feature type="signal peptide" evidence="4">
    <location>
        <begin position="1"/>
        <end position="19"/>
    </location>
</feature>
<feature type="compositionally biased region" description="Basic and acidic residues" evidence="3">
    <location>
        <begin position="1660"/>
        <end position="1671"/>
    </location>
</feature>
<dbReference type="SMART" id="SM00220">
    <property type="entry name" value="S_TKc"/>
    <property type="match status" value="1"/>
</dbReference>